<accession>A0ABS4CQ80</accession>
<dbReference type="PANTHER" id="PTHR42988">
    <property type="entry name" value="PHOSPHOHYDROLASE"/>
    <property type="match status" value="1"/>
</dbReference>
<keyword evidence="7" id="KW-1185">Reference proteome</keyword>
<evidence type="ECO:0000259" key="5">
    <source>
        <dbReference type="Pfam" id="PF00149"/>
    </source>
</evidence>
<dbReference type="Gene3D" id="3.60.21.10">
    <property type="match status" value="1"/>
</dbReference>
<feature type="domain" description="Calcineurin-like phosphoesterase" evidence="5">
    <location>
        <begin position="1"/>
        <end position="199"/>
    </location>
</feature>
<keyword evidence="2" id="KW-0378">Hydrolase</keyword>
<evidence type="ECO:0000256" key="2">
    <source>
        <dbReference type="ARBA" id="ARBA00022801"/>
    </source>
</evidence>
<evidence type="ECO:0000256" key="1">
    <source>
        <dbReference type="ARBA" id="ARBA00022723"/>
    </source>
</evidence>
<organism evidence="6 7">
    <name type="scientific">Enterococcus larvae</name>
    <dbReference type="NCBI Taxonomy" id="2794352"/>
    <lineage>
        <taxon>Bacteria</taxon>
        <taxon>Bacillati</taxon>
        <taxon>Bacillota</taxon>
        <taxon>Bacilli</taxon>
        <taxon>Lactobacillales</taxon>
        <taxon>Enterococcaceae</taxon>
        <taxon>Enterococcus</taxon>
    </lineage>
</organism>
<proteinExistence type="inferred from homology"/>
<comment type="caution">
    <text evidence="6">The sequence shown here is derived from an EMBL/GenBank/DDBJ whole genome shotgun (WGS) entry which is preliminary data.</text>
</comment>
<dbReference type="SUPFAM" id="SSF56300">
    <property type="entry name" value="Metallo-dependent phosphatases"/>
    <property type="match status" value="1"/>
</dbReference>
<comment type="similarity">
    <text evidence="4">Belongs to the cyclic nucleotide phosphodiesterase class-III family.</text>
</comment>
<sequence length="267" mass="30708">MNLLHISDIHFRREYEVGQEGYKGMLAKMENPLIQLEQCLQKAKQQEAIDLVIISGDLTEDGEVEDYRFLKEWLRSALGNTDIIVTLGNHDIKENFRIGWCEERASDFPYNQVITYPDFTIVSFDNSSYGKDDGVVSEQQFRWLEETLVKLTDEPIILVTHHHLLSQQSSIPRWPGTERFLTLIDSSNILCILNGHTHHSFISSVNGIPYFTAASMSFAGDDLGDGVVSFENRYGYNLYCFEQGKMIRQISETNFSKHVLKIVDMRK</sequence>
<dbReference type="Pfam" id="PF00149">
    <property type="entry name" value="Metallophos"/>
    <property type="match status" value="1"/>
</dbReference>
<dbReference type="PANTHER" id="PTHR42988:SF2">
    <property type="entry name" value="CYCLIC NUCLEOTIDE PHOSPHODIESTERASE CBUA0032-RELATED"/>
    <property type="match status" value="1"/>
</dbReference>
<keyword evidence="1" id="KW-0479">Metal-binding</keyword>
<name>A0ABS4CQ80_9ENTE</name>
<keyword evidence="3" id="KW-0408">Iron</keyword>
<gene>
    <name evidence="6" type="ORF">I6N96_18535</name>
</gene>
<evidence type="ECO:0000256" key="3">
    <source>
        <dbReference type="ARBA" id="ARBA00023004"/>
    </source>
</evidence>
<dbReference type="InterPro" id="IPR050884">
    <property type="entry name" value="CNP_phosphodiesterase-III"/>
</dbReference>
<evidence type="ECO:0000313" key="7">
    <source>
        <dbReference type="Proteomes" id="UP000673375"/>
    </source>
</evidence>
<protein>
    <submittedName>
        <fullName evidence="6">Metallophosphoesterase</fullName>
    </submittedName>
</protein>
<dbReference type="EMBL" id="JAEDXU010000014">
    <property type="protein sequence ID" value="MBP1048296.1"/>
    <property type="molecule type" value="Genomic_DNA"/>
</dbReference>
<reference evidence="6 7" key="1">
    <citation type="submission" date="2020-12" db="EMBL/GenBank/DDBJ databases">
        <title>Vagococcus allomyrinae sp. nov. and Enterococcus lavae sp. nov., isolated from the larvae of Allomyrina dichotoma.</title>
        <authorList>
            <person name="Lee S.D."/>
        </authorList>
    </citation>
    <scope>NUCLEOTIDE SEQUENCE [LARGE SCALE GENOMIC DNA]</scope>
    <source>
        <strain evidence="6 7">BWM-S5</strain>
    </source>
</reference>
<evidence type="ECO:0000256" key="4">
    <source>
        <dbReference type="ARBA" id="ARBA00025742"/>
    </source>
</evidence>
<dbReference type="RefSeq" id="WP_209559082.1">
    <property type="nucleotide sequence ID" value="NZ_JAEDXU010000014.1"/>
</dbReference>
<dbReference type="InterPro" id="IPR029052">
    <property type="entry name" value="Metallo-depent_PP-like"/>
</dbReference>
<evidence type="ECO:0000313" key="6">
    <source>
        <dbReference type="EMBL" id="MBP1048296.1"/>
    </source>
</evidence>
<dbReference type="Proteomes" id="UP000673375">
    <property type="component" value="Unassembled WGS sequence"/>
</dbReference>
<dbReference type="InterPro" id="IPR004843">
    <property type="entry name" value="Calcineurin-like_PHP"/>
</dbReference>